<name>A9DGW3_HOEPD</name>
<gene>
    <name evidence="1" type="ORF">HPDFL43_21377</name>
</gene>
<proteinExistence type="predicted"/>
<reference evidence="1 2" key="2">
    <citation type="submission" date="2012-06" db="EMBL/GenBank/DDBJ databases">
        <authorList>
            <person name="Fiebig A."/>
        </authorList>
    </citation>
    <scope>NUCLEOTIDE SEQUENCE [LARGE SCALE GENOMIC DNA]</scope>
    <source>
        <strain evidence="1 2">DFL-43</strain>
    </source>
</reference>
<dbReference type="InterPro" id="IPR006311">
    <property type="entry name" value="TAT_signal"/>
</dbReference>
<dbReference type="PIRSF" id="PIRSF028101">
    <property type="entry name" value="UCP028101"/>
    <property type="match status" value="1"/>
</dbReference>
<accession>A9DGW3</accession>
<evidence type="ECO:0000313" key="2">
    <source>
        <dbReference type="Proteomes" id="UP000004291"/>
    </source>
</evidence>
<dbReference type="InterPro" id="IPR008311">
    <property type="entry name" value="UCP028101"/>
</dbReference>
<dbReference type="OrthoDB" id="5624218at2"/>
<dbReference type="eggNOG" id="COG3490">
    <property type="taxonomic scope" value="Bacteria"/>
</dbReference>
<dbReference type="InterPro" id="IPR011044">
    <property type="entry name" value="Quino_amine_DH_bsu"/>
</dbReference>
<evidence type="ECO:0000313" key="1">
    <source>
        <dbReference type="EMBL" id="EDQ31558.1"/>
    </source>
</evidence>
<dbReference type="InterPro" id="IPR015943">
    <property type="entry name" value="WD40/YVTN_repeat-like_dom_sf"/>
</dbReference>
<dbReference type="STRING" id="411684.HPDFL43_21377"/>
<protein>
    <recommendedName>
        <fullName evidence="3">DUF1513 domain-containing protein</fullName>
    </recommendedName>
</protein>
<dbReference type="AlphaFoldDB" id="A9DGW3"/>
<comment type="caution">
    <text evidence="1">The sequence shown here is derived from an EMBL/GenBank/DDBJ whole genome shotgun (WGS) entry which is preliminary data.</text>
</comment>
<dbReference type="RefSeq" id="WP_007200015.1">
    <property type="nucleotide sequence ID" value="NZ_CM002917.1"/>
</dbReference>
<reference evidence="1 2" key="1">
    <citation type="submission" date="2007-10" db="EMBL/GenBank/DDBJ databases">
        <authorList>
            <person name="Wagner-Dobler I."/>
            <person name="Ferriera S."/>
            <person name="Johnson J."/>
            <person name="Kravitz S."/>
            <person name="Beeson K."/>
            <person name="Sutton G."/>
            <person name="Rogers Y.-H."/>
            <person name="Friedman R."/>
            <person name="Frazier M."/>
            <person name="Venter J.C."/>
        </authorList>
    </citation>
    <scope>NUCLEOTIDE SEQUENCE [LARGE SCALE GENOMIC DNA]</scope>
    <source>
        <strain evidence="1 2">DFL-43</strain>
    </source>
</reference>
<evidence type="ECO:0008006" key="3">
    <source>
        <dbReference type="Google" id="ProtNLM"/>
    </source>
</evidence>
<dbReference type="EMBL" id="ABIA03000001">
    <property type="protein sequence ID" value="EDQ31558.1"/>
    <property type="molecule type" value="Genomic_DNA"/>
</dbReference>
<sequence>MAIVFDRRTFLTGAGAAFLSGLSPQRAEALAGVEDLFVTAFMDDTRTYGFAIVNEHGVLIHRETMPGRAHGFTWSQQTGWAVGFARRPGTFAIAFDPFGKKQPALFHTPEERHFYGHGVFSRNGRLLYAAENDFEAGAGKIGIYDARDAFRRIGEFDTFGVGPHEVILMPDGRTLAIANGGIRTHPDFGRAKLNLPEMKSTIVLLDSETGALLSNVVLPVDYQRMSLRHMVPASDGSLWIGGQYQGDALASVSPVLRLGRDGGMASVALTDEARSLLAGYVGAVAVSRDGRFAGVSSPKGGGYVVFDVITKQTVSLTTLPRTSGIAATASGMIASSEHGRIGVNNYQLHWDNHIAAIG</sequence>
<dbReference type="HOGENOM" id="CLU_047398_0_0_5"/>
<dbReference type="PROSITE" id="PS51318">
    <property type="entry name" value="TAT"/>
    <property type="match status" value="1"/>
</dbReference>
<dbReference type="Gene3D" id="2.130.10.10">
    <property type="entry name" value="YVTN repeat-like/Quinoprotein amine dehydrogenase"/>
    <property type="match status" value="1"/>
</dbReference>
<dbReference type="Pfam" id="PF07433">
    <property type="entry name" value="DUF1513"/>
    <property type="match status" value="1"/>
</dbReference>
<dbReference type="SUPFAM" id="SSF50969">
    <property type="entry name" value="YVTN repeat-like/Quinoprotein amine dehydrogenase"/>
    <property type="match status" value="1"/>
</dbReference>
<keyword evidence="2" id="KW-1185">Reference proteome</keyword>
<dbReference type="Proteomes" id="UP000004291">
    <property type="component" value="Chromosome"/>
</dbReference>
<organism evidence="1 2">
    <name type="scientific">Hoeflea phototrophica (strain DSM 17068 / NCIMB 14078 / DFL-43)</name>
    <dbReference type="NCBI Taxonomy" id="411684"/>
    <lineage>
        <taxon>Bacteria</taxon>
        <taxon>Pseudomonadati</taxon>
        <taxon>Pseudomonadota</taxon>
        <taxon>Alphaproteobacteria</taxon>
        <taxon>Hyphomicrobiales</taxon>
        <taxon>Rhizobiaceae</taxon>
        <taxon>Hoeflea</taxon>
    </lineage>
</organism>